<protein>
    <recommendedName>
        <fullName evidence="2">Peptidase C14 caspase domain-containing protein</fullName>
    </recommendedName>
</protein>
<keyword evidence="4" id="KW-1185">Reference proteome</keyword>
<reference evidence="3" key="1">
    <citation type="submission" date="2022-04" db="EMBL/GenBank/DDBJ databases">
        <title>Whole genome sequence of Sphaerotilus sp. FB-5.</title>
        <authorList>
            <person name="Takeda M."/>
            <person name="Narihara S."/>
            <person name="Akimoto M."/>
            <person name="Akimoto R."/>
            <person name="Nishiyashiki S."/>
            <person name="Murakami T."/>
        </authorList>
    </citation>
    <scope>NUCLEOTIDE SEQUENCE</scope>
    <source>
        <strain evidence="3">FB-5</strain>
    </source>
</reference>
<dbReference type="EMBL" id="AP025730">
    <property type="protein sequence ID" value="BDI05995.1"/>
    <property type="molecule type" value="Genomic_DNA"/>
</dbReference>
<name>A0ABN6PQ42_9BURK</name>
<dbReference type="PANTHER" id="PTHR48104:SF30">
    <property type="entry name" value="METACASPASE-1"/>
    <property type="match status" value="1"/>
</dbReference>
<feature type="domain" description="Peptidase C14 caspase" evidence="2">
    <location>
        <begin position="32"/>
        <end position="304"/>
    </location>
</feature>
<dbReference type="SUPFAM" id="SSF52129">
    <property type="entry name" value="Caspase-like"/>
    <property type="match status" value="1"/>
</dbReference>
<keyword evidence="1" id="KW-0732">Signal</keyword>
<feature type="chain" id="PRO_5045904283" description="Peptidase C14 caspase domain-containing protein" evidence="1">
    <location>
        <begin position="27"/>
        <end position="755"/>
    </location>
</feature>
<accession>A0ABN6PQ42</accession>
<dbReference type="InterPro" id="IPR011600">
    <property type="entry name" value="Pept_C14_caspase"/>
</dbReference>
<dbReference type="RefSeq" id="WP_251969318.1">
    <property type="nucleotide sequence ID" value="NZ_AP025730.1"/>
</dbReference>
<evidence type="ECO:0000259" key="2">
    <source>
        <dbReference type="Pfam" id="PF00656"/>
    </source>
</evidence>
<evidence type="ECO:0000313" key="3">
    <source>
        <dbReference type="EMBL" id="BDI05995.1"/>
    </source>
</evidence>
<evidence type="ECO:0000313" key="4">
    <source>
        <dbReference type="Proteomes" id="UP001057498"/>
    </source>
</evidence>
<gene>
    <name evidence="3" type="ORF">CATMQ487_29650</name>
</gene>
<dbReference type="Pfam" id="PF00656">
    <property type="entry name" value="Peptidase_C14"/>
    <property type="match status" value="1"/>
</dbReference>
<evidence type="ECO:0000256" key="1">
    <source>
        <dbReference type="SAM" id="SignalP"/>
    </source>
</evidence>
<organism evidence="3 4">
    <name type="scientific">Sphaerotilus microaerophilus</name>
    <dbReference type="NCBI Taxonomy" id="2914710"/>
    <lineage>
        <taxon>Bacteria</taxon>
        <taxon>Pseudomonadati</taxon>
        <taxon>Pseudomonadota</taxon>
        <taxon>Betaproteobacteria</taxon>
        <taxon>Burkholderiales</taxon>
        <taxon>Sphaerotilaceae</taxon>
        <taxon>Sphaerotilus</taxon>
    </lineage>
</organism>
<dbReference type="Gene3D" id="3.40.50.1460">
    <property type="match status" value="1"/>
</dbReference>
<dbReference type="InterPro" id="IPR050452">
    <property type="entry name" value="Metacaspase"/>
</dbReference>
<dbReference type="PANTHER" id="PTHR48104">
    <property type="entry name" value="METACASPASE-4"/>
    <property type="match status" value="1"/>
</dbReference>
<proteinExistence type="predicted"/>
<feature type="signal peptide" evidence="1">
    <location>
        <begin position="1"/>
        <end position="26"/>
    </location>
</feature>
<dbReference type="InterPro" id="IPR029030">
    <property type="entry name" value="Caspase-like_dom_sf"/>
</dbReference>
<sequence length="755" mass="79624">MTFSLAVLSRAFAAVGCALICQGAAAQGPNYKALLIGVSEYPGLPKSSQLSGPRNDVERLRSVLVQRGVAPAAITVLADGVEGAQMPTRGHILDQLGELARGAKPGDYIIITFAGHGSQVPVPAGHPMAAEEPDGLFEVFLPRDAQGWASTAQAPEGEARNVLYDHEIRAQVDRIAASGAFVWVIFDSCHSATMVRNGSSDNSVRLRQIPPEGLGIPQTVIDRAVARASAPRPSIRAGLAAPSNPGRAVYFYAAQTTEATPEMPLPAGQQPNRIHGLFTHLLAQTLEGGGGMTYRQLYQQVLARNGSTSQARSTPIAAGTQLDAPVLGQTAPKLRQWSLLGEGRLAAQAGALTDLRVGSIVAILPSAVAADAQALGYARVKRVTLGESELEPIEHEGKGARALRELATGAVARLVRPAPPLEFTVSVDLSRCGEKCLFDPAMALLKRASAPQPNDPPQLPIRWVGSGQAADVALVAVERRLWLLPPAMAGDPLCTKSTRATRPICEAELERGVAAVVAGSGATPQGTAETLQGMLRAAAKAENILRIASLSGQAGFAQQITTELQVERNGRRLTGAEWAQGCLDADPRYLLGPPSMASSICLRGQDRVQLEVLNKGNRAFDLTVLYIDSRFGVTPMYPGAGSVNRVEARASVRVPLEITDDVIGIERVVVFAVESPAAHAGTLDLSFLAQPSLETVEQTRSGARGEEDDAIALFRSAGFGEGLATRGVEHVTVPTRMGAQVFTWQVTRPGASSRP</sequence>
<dbReference type="Proteomes" id="UP001057498">
    <property type="component" value="Chromosome"/>
</dbReference>